<dbReference type="SMART" id="SM00458">
    <property type="entry name" value="RICIN"/>
    <property type="match status" value="1"/>
</dbReference>
<dbReference type="CDD" id="cd00161">
    <property type="entry name" value="beta-trefoil_Ricin-like"/>
    <property type="match status" value="1"/>
</dbReference>
<dbReference type="InterPro" id="IPR035992">
    <property type="entry name" value="Ricin_B-like_lectins"/>
</dbReference>
<evidence type="ECO:0000256" key="1">
    <source>
        <dbReference type="SAM" id="SignalP"/>
    </source>
</evidence>
<dbReference type="SUPFAM" id="SSF50370">
    <property type="entry name" value="Ricin B-like lectins"/>
    <property type="match status" value="1"/>
</dbReference>
<gene>
    <name evidence="3" type="ORF">JY651_48255</name>
</gene>
<feature type="domain" description="Ricin B lectin" evidence="2">
    <location>
        <begin position="54"/>
        <end position="190"/>
    </location>
</feature>
<dbReference type="InterPro" id="IPR000772">
    <property type="entry name" value="Ricin_B_lectin"/>
</dbReference>
<dbReference type="PROSITE" id="PS50231">
    <property type="entry name" value="RICIN_B_LECTIN"/>
    <property type="match status" value="1"/>
</dbReference>
<dbReference type="Pfam" id="PF00652">
    <property type="entry name" value="Ricin_B_lectin"/>
    <property type="match status" value="1"/>
</dbReference>
<feature type="signal peptide" evidence="1">
    <location>
        <begin position="1"/>
        <end position="23"/>
    </location>
</feature>
<dbReference type="Proteomes" id="UP000662747">
    <property type="component" value="Chromosome"/>
</dbReference>
<evidence type="ECO:0000313" key="3">
    <source>
        <dbReference type="EMBL" id="QSQ22808.1"/>
    </source>
</evidence>
<accession>A0ABX7P1X5</accession>
<evidence type="ECO:0000313" key="4">
    <source>
        <dbReference type="Proteomes" id="UP000662747"/>
    </source>
</evidence>
<proteinExistence type="predicted"/>
<name>A0ABX7P1X5_9BACT</name>
<sequence>MKRHVSTALGLMLMVAPLIQAHASIRGFLGNMPSASELKDGTAMGSSGFREPVYRTYQTRSTNKCLDATGAENGSPVVQWDCWADNYRGFNQKWLVGTSKDGYSMVHPESTDKCLDATGGENGSPVVQWDCWGGENQRWKLMQVGDVGNLSYRFVNQKYGKCLDATGGENGSRVVLWDCWEGENQKWYNPSDQKQDDPKAKAAVDSIGVISQGVGIFGGGTKVGL</sequence>
<evidence type="ECO:0000259" key="2">
    <source>
        <dbReference type="SMART" id="SM00458"/>
    </source>
</evidence>
<dbReference type="RefSeq" id="WP_206724384.1">
    <property type="nucleotide sequence ID" value="NZ_CP071090.1"/>
</dbReference>
<organism evidence="3 4">
    <name type="scientific">Pyxidicoccus parkwayensis</name>
    <dbReference type="NCBI Taxonomy" id="2813578"/>
    <lineage>
        <taxon>Bacteria</taxon>
        <taxon>Pseudomonadati</taxon>
        <taxon>Myxococcota</taxon>
        <taxon>Myxococcia</taxon>
        <taxon>Myxococcales</taxon>
        <taxon>Cystobacterineae</taxon>
        <taxon>Myxococcaceae</taxon>
        <taxon>Pyxidicoccus</taxon>
    </lineage>
</organism>
<reference evidence="3 4" key="1">
    <citation type="submission" date="2021-02" db="EMBL/GenBank/DDBJ databases">
        <title>De Novo genome assembly of isolated myxobacteria.</title>
        <authorList>
            <person name="Stevens D.C."/>
        </authorList>
    </citation>
    <scope>NUCLEOTIDE SEQUENCE [LARGE SCALE GENOMIC DNA]</scope>
    <source>
        <strain evidence="4">SCPEA02</strain>
    </source>
</reference>
<keyword evidence="1" id="KW-0732">Signal</keyword>
<protein>
    <submittedName>
        <fullName evidence="3">RICIN domain-containing protein</fullName>
    </submittedName>
</protein>
<keyword evidence="4" id="KW-1185">Reference proteome</keyword>
<feature type="chain" id="PRO_5045894725" evidence="1">
    <location>
        <begin position="24"/>
        <end position="225"/>
    </location>
</feature>
<dbReference type="Gene3D" id="2.80.10.50">
    <property type="match status" value="1"/>
</dbReference>
<dbReference type="EMBL" id="CP071090">
    <property type="protein sequence ID" value="QSQ22808.1"/>
    <property type="molecule type" value="Genomic_DNA"/>
</dbReference>